<dbReference type="GO" id="GO:0005737">
    <property type="term" value="C:cytoplasm"/>
    <property type="evidence" value="ECO:0007669"/>
    <property type="project" value="TreeGrafter"/>
</dbReference>
<evidence type="ECO:0000313" key="3">
    <source>
        <dbReference type="EMBL" id="ORY79425.1"/>
    </source>
</evidence>
<name>A0A1Y2F950_PROLT</name>
<dbReference type="EMBL" id="MCFI01000015">
    <property type="protein sequence ID" value="ORY79425.1"/>
    <property type="molecule type" value="Genomic_DNA"/>
</dbReference>
<evidence type="ECO:0000256" key="1">
    <source>
        <dbReference type="ARBA" id="ARBA00023002"/>
    </source>
</evidence>
<dbReference type="OrthoDB" id="37537at2759"/>
<evidence type="ECO:0000313" key="4">
    <source>
        <dbReference type="Proteomes" id="UP000193685"/>
    </source>
</evidence>
<protein>
    <submittedName>
        <fullName evidence="3">NADP-dependent oxidoreductase domain-containing protein</fullName>
    </submittedName>
</protein>
<feature type="domain" description="NADP-dependent oxidoreductase" evidence="2">
    <location>
        <begin position="11"/>
        <end position="310"/>
    </location>
</feature>
<dbReference type="OMA" id="QLCIGWV"/>
<accession>A0A1Y2F950</accession>
<comment type="caution">
    <text evidence="3">The sequence shown here is derived from an EMBL/GenBank/DDBJ whole genome shotgun (WGS) entry which is preliminary data.</text>
</comment>
<dbReference type="Pfam" id="PF00248">
    <property type="entry name" value="Aldo_ket_red"/>
    <property type="match status" value="1"/>
</dbReference>
<dbReference type="InterPro" id="IPR036812">
    <property type="entry name" value="NAD(P)_OxRdtase_dom_sf"/>
</dbReference>
<dbReference type="AlphaFoldDB" id="A0A1Y2F950"/>
<dbReference type="GeneID" id="63788586"/>
<dbReference type="InterPro" id="IPR050791">
    <property type="entry name" value="Aldo-Keto_reductase"/>
</dbReference>
<keyword evidence="4" id="KW-1185">Reference proteome</keyword>
<proteinExistence type="predicted"/>
<gene>
    <name evidence="3" type="ORF">BCR37DRAFT_403255</name>
</gene>
<dbReference type="RefSeq" id="XP_040723796.1">
    <property type="nucleotide sequence ID" value="XM_040871987.1"/>
</dbReference>
<dbReference type="STRING" id="56484.A0A1Y2F950"/>
<dbReference type="Proteomes" id="UP000193685">
    <property type="component" value="Unassembled WGS sequence"/>
</dbReference>
<organism evidence="3 4">
    <name type="scientific">Protomyces lactucae-debilis</name>
    <dbReference type="NCBI Taxonomy" id="2754530"/>
    <lineage>
        <taxon>Eukaryota</taxon>
        <taxon>Fungi</taxon>
        <taxon>Dikarya</taxon>
        <taxon>Ascomycota</taxon>
        <taxon>Taphrinomycotina</taxon>
        <taxon>Taphrinomycetes</taxon>
        <taxon>Taphrinales</taxon>
        <taxon>Protomycetaceae</taxon>
        <taxon>Protomyces</taxon>
    </lineage>
</organism>
<dbReference type="SUPFAM" id="SSF51430">
    <property type="entry name" value="NAD(P)-linked oxidoreductase"/>
    <property type="match status" value="1"/>
</dbReference>
<keyword evidence="1" id="KW-0560">Oxidoreductase</keyword>
<evidence type="ECO:0000259" key="2">
    <source>
        <dbReference type="Pfam" id="PF00248"/>
    </source>
</evidence>
<reference evidence="3 4" key="1">
    <citation type="submission" date="2016-07" db="EMBL/GenBank/DDBJ databases">
        <title>Pervasive Adenine N6-methylation of Active Genes in Fungi.</title>
        <authorList>
            <consortium name="DOE Joint Genome Institute"/>
            <person name="Mondo S.J."/>
            <person name="Dannebaum R.O."/>
            <person name="Kuo R.C."/>
            <person name="Labutti K."/>
            <person name="Haridas S."/>
            <person name="Kuo A."/>
            <person name="Salamov A."/>
            <person name="Ahrendt S.R."/>
            <person name="Lipzen A."/>
            <person name="Sullivan W."/>
            <person name="Andreopoulos W.B."/>
            <person name="Clum A."/>
            <person name="Lindquist E."/>
            <person name="Daum C."/>
            <person name="Ramamoorthy G.K."/>
            <person name="Gryganskyi A."/>
            <person name="Culley D."/>
            <person name="Magnuson J.K."/>
            <person name="James T.Y."/>
            <person name="O'Malley M.A."/>
            <person name="Stajich J.E."/>
            <person name="Spatafora J.W."/>
            <person name="Visel A."/>
            <person name="Grigoriev I.V."/>
        </authorList>
    </citation>
    <scope>NUCLEOTIDE SEQUENCE [LARGE SCALE GENOMIC DNA]</scope>
    <source>
        <strain evidence="3 4">12-1054</strain>
    </source>
</reference>
<dbReference type="CDD" id="cd19077">
    <property type="entry name" value="AKR_AKR8A1-2"/>
    <property type="match status" value="1"/>
</dbReference>
<dbReference type="InterPro" id="IPR023210">
    <property type="entry name" value="NADP_OxRdtase_dom"/>
</dbReference>
<dbReference type="Gene3D" id="3.20.20.100">
    <property type="entry name" value="NADP-dependent oxidoreductase domain"/>
    <property type="match status" value="1"/>
</dbReference>
<dbReference type="PANTHER" id="PTHR43625">
    <property type="entry name" value="AFLATOXIN B1 ALDEHYDE REDUCTASE"/>
    <property type="match status" value="1"/>
</dbReference>
<dbReference type="PANTHER" id="PTHR43625:SF78">
    <property type="entry name" value="PYRIDOXAL REDUCTASE-RELATED"/>
    <property type="match status" value="1"/>
</dbReference>
<dbReference type="GO" id="GO:0016491">
    <property type="term" value="F:oxidoreductase activity"/>
    <property type="evidence" value="ECO:0007669"/>
    <property type="project" value="UniProtKB-KW"/>
</dbReference>
<sequence length="330" mass="36874">MVAINGTEVGKLGYGAMGLTWRSEQTPDAKAFSLLRKAIDEGCTFWNLGEFYGMPEPTLNLQLFKRYFEKYPEDRSKVFLSVKGCVDLKSLQPDSSSANIRKSIENSVNTMGTHIDLFEPARVDKKRPIEEVVHDFETLIKEGKIKSMGLSEASAETIDKAASAGKIAAVEQEYSLWATEVETNGVVDALKKHNIPLIAYSPLGRGFLTGQIKSRDDLPENDMRRHFDRFSDENFDSNLEVAKKLEEFAKGKGCEPSQLAIAWVLAQQDVLGIKIVPIPGCTTEARLLENCKGRDVSLSTDELKEIRDLLDKMTIKGGRYNKHMEDTLFA</sequence>